<dbReference type="Gene3D" id="1.10.357.10">
    <property type="entry name" value="Tetracycline Repressor, domain 2"/>
    <property type="match status" value="1"/>
</dbReference>
<reference evidence="6 7" key="1">
    <citation type="submission" date="2014-05" db="EMBL/GenBank/DDBJ databases">
        <title>Draft genome sequence of Amycolatopsis rifamycinica DSM 46095.</title>
        <authorList>
            <person name="Lal R."/>
            <person name="Saxena A."/>
            <person name="Kumari R."/>
            <person name="Mukherjee U."/>
            <person name="Singh P."/>
            <person name="Sangwan N."/>
            <person name="Mahato N.K."/>
        </authorList>
    </citation>
    <scope>NUCLEOTIDE SEQUENCE [LARGE SCALE GENOMIC DNA]</scope>
    <source>
        <strain evidence="6 7">DSM 46095</strain>
    </source>
</reference>
<dbReference type="PRINTS" id="PR00455">
    <property type="entry name" value="HTHTETR"/>
</dbReference>
<evidence type="ECO:0000256" key="1">
    <source>
        <dbReference type="ARBA" id="ARBA00023015"/>
    </source>
</evidence>
<dbReference type="PANTHER" id="PTHR30055:SF234">
    <property type="entry name" value="HTH-TYPE TRANSCRIPTIONAL REGULATOR BETI"/>
    <property type="match status" value="1"/>
</dbReference>
<dbReference type="InterPro" id="IPR050109">
    <property type="entry name" value="HTH-type_TetR-like_transc_reg"/>
</dbReference>
<evidence type="ECO:0000259" key="5">
    <source>
        <dbReference type="PROSITE" id="PS50977"/>
    </source>
</evidence>
<keyword evidence="3" id="KW-0804">Transcription</keyword>
<comment type="caution">
    <text evidence="6">The sequence shown here is derived from an EMBL/GenBank/DDBJ whole genome shotgun (WGS) entry which is preliminary data.</text>
</comment>
<dbReference type="SUPFAM" id="SSF46689">
    <property type="entry name" value="Homeodomain-like"/>
    <property type="match status" value="1"/>
</dbReference>
<dbReference type="OrthoDB" id="3682047at2"/>
<name>A0A066TNY9_9PSEU</name>
<proteinExistence type="predicted"/>
<dbReference type="Proteomes" id="UP000027345">
    <property type="component" value="Unassembled WGS sequence"/>
</dbReference>
<keyword evidence="2 4" id="KW-0238">DNA-binding</keyword>
<evidence type="ECO:0000313" key="7">
    <source>
        <dbReference type="Proteomes" id="UP000027345"/>
    </source>
</evidence>
<dbReference type="InterPro" id="IPR009057">
    <property type="entry name" value="Homeodomain-like_sf"/>
</dbReference>
<sequence length="221" mass="24682">MPPAEDRAERAERILDAAAELLLRAGYRRTTVEDVAERADVGKGTVYLHWKNREELFLAVLLRESVRALEDLVAAIAADPLAVRFSRLTEIQYANVLRRPLLRAGYADDAETLGKLLPKLHGKLDPRHAEAFVEYLELLAANDLLRTDRPVRDLVVAFQAVLHGFLGRTPPPEPALIADVVAHAFEPLAVSTRQLRAVAPRALELFTEAVALDRKQLERAY</sequence>
<dbReference type="InterPro" id="IPR001647">
    <property type="entry name" value="HTH_TetR"/>
</dbReference>
<evidence type="ECO:0000313" key="6">
    <source>
        <dbReference type="EMBL" id="KDN16866.1"/>
    </source>
</evidence>
<dbReference type="Pfam" id="PF00440">
    <property type="entry name" value="TetR_N"/>
    <property type="match status" value="1"/>
</dbReference>
<protein>
    <submittedName>
        <fullName evidence="6">TetR family transcriptional regulator</fullName>
    </submittedName>
</protein>
<gene>
    <name evidence="6" type="ORF">DV20_37815</name>
</gene>
<evidence type="ECO:0000256" key="2">
    <source>
        <dbReference type="ARBA" id="ARBA00023125"/>
    </source>
</evidence>
<keyword evidence="7" id="KW-1185">Reference proteome</keyword>
<dbReference type="STRING" id="287986.DV20_37815"/>
<accession>A0A066TNY9</accession>
<dbReference type="GO" id="GO:0000976">
    <property type="term" value="F:transcription cis-regulatory region binding"/>
    <property type="evidence" value="ECO:0007669"/>
    <property type="project" value="TreeGrafter"/>
</dbReference>
<organism evidence="6 7">
    <name type="scientific">Amycolatopsis rifamycinica</name>
    <dbReference type="NCBI Taxonomy" id="287986"/>
    <lineage>
        <taxon>Bacteria</taxon>
        <taxon>Bacillati</taxon>
        <taxon>Actinomycetota</taxon>
        <taxon>Actinomycetes</taxon>
        <taxon>Pseudonocardiales</taxon>
        <taxon>Pseudonocardiaceae</taxon>
        <taxon>Amycolatopsis</taxon>
    </lineage>
</organism>
<feature type="DNA-binding region" description="H-T-H motif" evidence="4">
    <location>
        <begin position="31"/>
        <end position="50"/>
    </location>
</feature>
<evidence type="ECO:0000256" key="3">
    <source>
        <dbReference type="ARBA" id="ARBA00023163"/>
    </source>
</evidence>
<dbReference type="GO" id="GO:0003700">
    <property type="term" value="F:DNA-binding transcription factor activity"/>
    <property type="evidence" value="ECO:0007669"/>
    <property type="project" value="TreeGrafter"/>
</dbReference>
<evidence type="ECO:0000256" key="4">
    <source>
        <dbReference type="PROSITE-ProRule" id="PRU00335"/>
    </source>
</evidence>
<dbReference type="PROSITE" id="PS50977">
    <property type="entry name" value="HTH_TETR_2"/>
    <property type="match status" value="1"/>
</dbReference>
<dbReference type="eggNOG" id="COG1309">
    <property type="taxonomic scope" value="Bacteria"/>
</dbReference>
<keyword evidence="1" id="KW-0805">Transcription regulation</keyword>
<dbReference type="PANTHER" id="PTHR30055">
    <property type="entry name" value="HTH-TYPE TRANSCRIPTIONAL REGULATOR RUTR"/>
    <property type="match status" value="1"/>
</dbReference>
<dbReference type="RefSeq" id="WP_043788105.1">
    <property type="nucleotide sequence ID" value="NZ_JMQI01000077.1"/>
</dbReference>
<dbReference type="AlphaFoldDB" id="A0A066TNY9"/>
<feature type="domain" description="HTH tetR-type" evidence="5">
    <location>
        <begin position="8"/>
        <end position="68"/>
    </location>
</feature>
<dbReference type="EMBL" id="JMQI01000077">
    <property type="protein sequence ID" value="KDN16866.1"/>
    <property type="molecule type" value="Genomic_DNA"/>
</dbReference>